<dbReference type="AlphaFoldDB" id="X1QL89"/>
<sequence>MYTLDVYRVDGIKKARTGVQSRYGPIRNGILKYVQHIGQKQAKP</sequence>
<evidence type="ECO:0000313" key="1">
    <source>
        <dbReference type="EMBL" id="GAI68988.1"/>
    </source>
</evidence>
<proteinExistence type="predicted"/>
<dbReference type="EMBL" id="BARW01000757">
    <property type="protein sequence ID" value="GAI68988.1"/>
    <property type="molecule type" value="Genomic_DNA"/>
</dbReference>
<organism evidence="1">
    <name type="scientific">marine sediment metagenome</name>
    <dbReference type="NCBI Taxonomy" id="412755"/>
    <lineage>
        <taxon>unclassified sequences</taxon>
        <taxon>metagenomes</taxon>
        <taxon>ecological metagenomes</taxon>
    </lineage>
</organism>
<protein>
    <submittedName>
        <fullName evidence="1">Uncharacterized protein</fullName>
    </submittedName>
</protein>
<reference evidence="1" key="1">
    <citation type="journal article" date="2014" name="Front. Microbiol.">
        <title>High frequency of phylogenetically diverse reductive dehalogenase-homologous genes in deep subseafloor sedimentary metagenomes.</title>
        <authorList>
            <person name="Kawai M."/>
            <person name="Futagami T."/>
            <person name="Toyoda A."/>
            <person name="Takaki Y."/>
            <person name="Nishi S."/>
            <person name="Hori S."/>
            <person name="Arai W."/>
            <person name="Tsubouchi T."/>
            <person name="Morono Y."/>
            <person name="Uchiyama I."/>
            <person name="Ito T."/>
            <person name="Fujiyama A."/>
            <person name="Inagaki F."/>
            <person name="Takami H."/>
        </authorList>
    </citation>
    <scope>NUCLEOTIDE SEQUENCE</scope>
    <source>
        <strain evidence="1">Expedition CK06-06</strain>
    </source>
</reference>
<accession>X1QL89</accession>
<name>X1QL89_9ZZZZ</name>
<gene>
    <name evidence="1" type="ORF">S12H4_02888</name>
</gene>
<comment type="caution">
    <text evidence="1">The sequence shown here is derived from an EMBL/GenBank/DDBJ whole genome shotgun (WGS) entry which is preliminary data.</text>
</comment>